<dbReference type="InterPro" id="IPR050490">
    <property type="entry name" value="Bact_solute-bd_prot1"/>
</dbReference>
<dbReference type="Proteomes" id="UP000216498">
    <property type="component" value="Unassembled WGS sequence"/>
</dbReference>
<evidence type="ECO:0000256" key="2">
    <source>
        <dbReference type="ARBA" id="ARBA00022729"/>
    </source>
</evidence>
<evidence type="ECO:0000256" key="5">
    <source>
        <dbReference type="ARBA" id="ARBA00023288"/>
    </source>
</evidence>
<proteinExistence type="predicted"/>
<evidence type="ECO:0000313" key="7">
    <source>
        <dbReference type="EMBL" id="OZU88009.1"/>
    </source>
</evidence>
<evidence type="ECO:0000256" key="1">
    <source>
        <dbReference type="ARBA" id="ARBA00022475"/>
    </source>
</evidence>
<evidence type="ECO:0000256" key="6">
    <source>
        <dbReference type="SAM" id="SignalP"/>
    </source>
</evidence>
<protein>
    <submittedName>
        <fullName evidence="7">ABC transporter substrate-binding protein</fullName>
    </submittedName>
</protein>
<keyword evidence="4" id="KW-0564">Palmitate</keyword>
<organism evidence="7 8">
    <name type="scientific">Virgibacillus indicus</name>
    <dbReference type="NCBI Taxonomy" id="2024554"/>
    <lineage>
        <taxon>Bacteria</taxon>
        <taxon>Bacillati</taxon>
        <taxon>Bacillota</taxon>
        <taxon>Bacilli</taxon>
        <taxon>Bacillales</taxon>
        <taxon>Bacillaceae</taxon>
        <taxon>Virgibacillus</taxon>
    </lineage>
</organism>
<accession>A0A265N976</accession>
<evidence type="ECO:0000256" key="4">
    <source>
        <dbReference type="ARBA" id="ARBA00023139"/>
    </source>
</evidence>
<evidence type="ECO:0000256" key="3">
    <source>
        <dbReference type="ARBA" id="ARBA00023136"/>
    </source>
</evidence>
<reference evidence="7 8" key="1">
    <citation type="submission" date="2017-08" db="EMBL/GenBank/DDBJ databases">
        <title>Virgibacillus indicus sp. nov. and Virgibacillus profoundi sp. nov, two moderately halophilic bacteria isolated from marine sediment by using the Microfluidic Streak Plate.</title>
        <authorList>
            <person name="Xu B."/>
            <person name="Hu B."/>
            <person name="Wang J."/>
            <person name="Zhu Y."/>
            <person name="Huang L."/>
            <person name="Du W."/>
            <person name="Huang Y."/>
        </authorList>
    </citation>
    <scope>NUCLEOTIDE SEQUENCE [LARGE SCALE GENOMIC DNA]</scope>
    <source>
        <strain evidence="7 8">IO3-P2-C2</strain>
    </source>
</reference>
<sequence length="426" mass="47441">MGEIILLKRFSFSVLFILMLGAVLAACSDDSEEASSETGGGEEGETTISFIHWRGEDTDSFNKIIENFEAEYPDINVNMSAFPSDQYESTLQTKLKNGASGDVFAMFPGVQFETITGAGLAADISGEEFVSRFIDQYISVGEADGAQYGLPLQLVFNIPVYNKTMFDEYGLEPPKDWEGFLEVNKTLKENGVEYPIVFPAADNGQGQFMNPMMMNNELDEEIWVKVQEGERKVTEDWWVKTLEQIKELNDNGYFGQDALGITQDASGTIFAQEKAGMLAMGSYMMAQVHDQNPDMEMGLLAPITTSEEDMVFEGIHTTTFMLSVNEESDKKEEAKKFIEFLTRPESASIYANDTGQMLTLEDVNYESEVLKAQEPWTQKNTRFQPRYTITNGQVQDAVLGSIDSVLTGVEPAEAAEQAQQIIDQSL</sequence>
<gene>
    <name evidence="7" type="ORF">CIL03_12790</name>
</gene>
<keyword evidence="1" id="KW-1003">Cell membrane</keyword>
<dbReference type="PANTHER" id="PTHR43649">
    <property type="entry name" value="ARABINOSE-BINDING PROTEIN-RELATED"/>
    <property type="match status" value="1"/>
</dbReference>
<dbReference type="EMBL" id="NPMS01000006">
    <property type="protein sequence ID" value="OZU88009.1"/>
    <property type="molecule type" value="Genomic_DNA"/>
</dbReference>
<comment type="caution">
    <text evidence="7">The sequence shown here is derived from an EMBL/GenBank/DDBJ whole genome shotgun (WGS) entry which is preliminary data.</text>
</comment>
<dbReference type="SUPFAM" id="SSF53850">
    <property type="entry name" value="Periplasmic binding protein-like II"/>
    <property type="match status" value="1"/>
</dbReference>
<dbReference type="PANTHER" id="PTHR43649:SF33">
    <property type="entry name" value="POLYGALACTURONAN_RHAMNOGALACTURONAN-BINDING PROTEIN YTCQ"/>
    <property type="match status" value="1"/>
</dbReference>
<feature type="chain" id="PRO_5012650379" evidence="6">
    <location>
        <begin position="26"/>
        <end position="426"/>
    </location>
</feature>
<keyword evidence="5" id="KW-0449">Lipoprotein</keyword>
<keyword evidence="3" id="KW-0472">Membrane</keyword>
<keyword evidence="8" id="KW-1185">Reference proteome</keyword>
<dbReference type="OrthoDB" id="9798191at2"/>
<evidence type="ECO:0000313" key="8">
    <source>
        <dbReference type="Proteomes" id="UP000216498"/>
    </source>
</evidence>
<keyword evidence="2 6" id="KW-0732">Signal</keyword>
<dbReference type="Gene3D" id="3.40.190.10">
    <property type="entry name" value="Periplasmic binding protein-like II"/>
    <property type="match status" value="2"/>
</dbReference>
<dbReference type="AlphaFoldDB" id="A0A265N976"/>
<feature type="signal peptide" evidence="6">
    <location>
        <begin position="1"/>
        <end position="25"/>
    </location>
</feature>
<dbReference type="InterPro" id="IPR006059">
    <property type="entry name" value="SBP"/>
</dbReference>
<dbReference type="Pfam" id="PF01547">
    <property type="entry name" value="SBP_bac_1"/>
    <property type="match status" value="1"/>
</dbReference>
<name>A0A265N976_9BACI</name>